<dbReference type="InterPro" id="IPR026327">
    <property type="entry name" value="Me_CoM_Rdtase_prot-C-like"/>
</dbReference>
<gene>
    <name evidence="1" type="ORF">ENS19_02940</name>
</gene>
<dbReference type="PIRSF" id="PIRSF019164">
    <property type="entry name" value="UCP019164"/>
    <property type="match status" value="1"/>
</dbReference>
<organism evidence="1">
    <name type="scientific">Candidatus Methanomethylicus mesodigestus</name>
    <dbReference type="NCBI Taxonomy" id="1867258"/>
    <lineage>
        <taxon>Archaea</taxon>
        <taxon>Thermoproteota</taxon>
        <taxon>Methanosuratincolia</taxon>
        <taxon>Candidatus Methanomethylicales</taxon>
        <taxon>Candidatus Methanomethylicaceae</taxon>
        <taxon>Candidatus Methanomethylicus</taxon>
    </lineage>
</organism>
<dbReference type="EMBL" id="DSTX01000002">
    <property type="protein sequence ID" value="HFK20215.1"/>
    <property type="molecule type" value="Genomic_DNA"/>
</dbReference>
<proteinExistence type="predicted"/>
<evidence type="ECO:0000313" key="1">
    <source>
        <dbReference type="EMBL" id="HFK20215.1"/>
    </source>
</evidence>
<comment type="caution">
    <text evidence="1">The sequence shown here is derived from an EMBL/GenBank/DDBJ whole genome shotgun (WGS) entry which is preliminary data.</text>
</comment>
<accession>A0A7C3J1W3</accession>
<sequence length="305" mass="34072">MLKFLLFEGGLYKHELIIEFLEDVGGFIVQKTVAGLDLIMNLAVPEEELGRLERIVAELKGKITIAPLIGVEVAVVAPTLSRHHLPHPACDIAENLRRHGAKTNILGLARGVGQKIVHSSPKERELIEEHDIAVFTLGNFERCIKGFKIPLFKDLKIPVIVTGGPYLDSLPECQGYVGGIGRYPERARTGEMIDKLKSVSELAGKVAEERRRELDLDPLVVEPTVVKEEVERQVPEAKEALSPNPVTLKIDGVRIKLPYPEYKDRISDVEVQGKRLGDVALIKRSLMRDYVLVKIYPQSMLQKVK</sequence>
<reference evidence="1" key="1">
    <citation type="journal article" date="2020" name="mSystems">
        <title>Genome- and Community-Level Interaction Insights into Carbon Utilization and Element Cycling Functions of Hydrothermarchaeota in Hydrothermal Sediment.</title>
        <authorList>
            <person name="Zhou Z."/>
            <person name="Liu Y."/>
            <person name="Xu W."/>
            <person name="Pan J."/>
            <person name="Luo Z.H."/>
            <person name="Li M."/>
        </authorList>
    </citation>
    <scope>NUCLEOTIDE SEQUENCE [LARGE SCALE GENOMIC DNA]</scope>
    <source>
        <strain evidence="1">SpSt-468</strain>
    </source>
</reference>
<dbReference type="Pfam" id="PF04609">
    <property type="entry name" value="MCR_C"/>
    <property type="match status" value="1"/>
</dbReference>
<dbReference type="InterPro" id="IPR011312">
    <property type="entry name" value="Menthan_mark_7"/>
</dbReference>
<dbReference type="NCBIfam" id="TIGR03274">
    <property type="entry name" value="methan_mark_7"/>
    <property type="match status" value="1"/>
</dbReference>
<dbReference type="AlphaFoldDB" id="A0A7C3J1W3"/>
<protein>
    <submittedName>
        <fullName evidence="1">Methanogenesis marker 7 protein</fullName>
    </submittedName>
</protein>
<name>A0A7C3J1W3_9CREN</name>